<sequence>MCGPSPAILRLLEMALDIAFDRRDRDSSKTFFTPATRPLPENCMTLQFLSTSGSRLASIRSVTSHDIAGATYTLGDTNRTVNDIDNIGHSLT</sequence>
<evidence type="ECO:0000313" key="2">
    <source>
        <dbReference type="Proteomes" id="UP000001610"/>
    </source>
</evidence>
<organism evidence="1 2">
    <name type="scientific">Cordyceps militaris (strain CM01)</name>
    <name type="common">Caterpillar fungus</name>
    <dbReference type="NCBI Taxonomy" id="983644"/>
    <lineage>
        <taxon>Eukaryota</taxon>
        <taxon>Fungi</taxon>
        <taxon>Dikarya</taxon>
        <taxon>Ascomycota</taxon>
        <taxon>Pezizomycotina</taxon>
        <taxon>Sordariomycetes</taxon>
        <taxon>Hypocreomycetidae</taxon>
        <taxon>Hypocreales</taxon>
        <taxon>Cordycipitaceae</taxon>
        <taxon>Cordyceps</taxon>
    </lineage>
</organism>
<dbReference type="EMBL" id="JH126403">
    <property type="protein sequence ID" value="EGX90219.1"/>
    <property type="molecule type" value="Genomic_DNA"/>
</dbReference>
<evidence type="ECO:0000313" key="1">
    <source>
        <dbReference type="EMBL" id="EGX90219.1"/>
    </source>
</evidence>
<protein>
    <submittedName>
        <fullName evidence="1">Uncharacterized protein</fullName>
    </submittedName>
</protein>
<dbReference type="GeneID" id="18168652"/>
<dbReference type="RefSeq" id="XP_006671842.1">
    <property type="nucleotide sequence ID" value="XM_006671779.1"/>
</dbReference>
<dbReference type="HOGENOM" id="CLU_2413187_0_0_1"/>
<dbReference type="Proteomes" id="UP000001610">
    <property type="component" value="Unassembled WGS sequence"/>
</dbReference>
<reference evidence="1 2" key="1">
    <citation type="journal article" date="2011" name="Genome Biol.">
        <title>Genome sequence of the insect pathogenic fungus Cordyceps militaris, a valued traditional Chinese medicine.</title>
        <authorList>
            <person name="Zheng P."/>
            <person name="Xia Y."/>
            <person name="Xiao G."/>
            <person name="Xiong C."/>
            <person name="Hu X."/>
            <person name="Zhang S."/>
            <person name="Zheng H."/>
            <person name="Huang Y."/>
            <person name="Zhou Y."/>
            <person name="Wang S."/>
            <person name="Zhao G.P."/>
            <person name="Liu X."/>
            <person name="St Leger R.J."/>
            <person name="Wang C."/>
        </authorList>
    </citation>
    <scope>NUCLEOTIDE SEQUENCE [LARGE SCALE GENOMIC DNA]</scope>
    <source>
        <strain evidence="1 2">CM01</strain>
    </source>
</reference>
<dbReference type="InParanoid" id="G3JN37"/>
<accession>G3JN37</accession>
<gene>
    <name evidence="1" type="ORF">CCM_06638</name>
</gene>
<name>G3JN37_CORMM</name>
<proteinExistence type="predicted"/>
<dbReference type="AlphaFoldDB" id="G3JN37"/>
<dbReference type="VEuPathDB" id="FungiDB:CCM_06638"/>
<dbReference type="KEGG" id="cmt:CCM_06638"/>
<keyword evidence="2" id="KW-1185">Reference proteome</keyword>